<reference evidence="1 2" key="1">
    <citation type="submission" date="2017-09" db="EMBL/GenBank/DDBJ databases">
        <title>Evaluation of Pacific Biosciences Sequencing Technology to Finishing C. thermocellum Genome Sequences.</title>
        <authorList>
            <person name="Brown S."/>
        </authorList>
    </citation>
    <scope>NUCLEOTIDE SEQUENCE [LARGE SCALE GENOMIC DNA]</scope>
    <source>
        <strain evidence="1 2">AD2</strain>
    </source>
</reference>
<proteinExistence type="predicted"/>
<protein>
    <submittedName>
        <fullName evidence="1">Uncharacterized protein</fullName>
    </submittedName>
</protein>
<dbReference type="RefSeq" id="WP_003515411.1">
    <property type="nucleotide sequence ID" value="NZ_CP013828.1"/>
</dbReference>
<comment type="caution">
    <text evidence="1">The sequence shown here is derived from an EMBL/GenBank/DDBJ whole genome shotgun (WGS) entry which is preliminary data.</text>
</comment>
<dbReference type="EMBL" id="PDBW01000001">
    <property type="protein sequence ID" value="PFH01541.1"/>
    <property type="molecule type" value="Genomic_DNA"/>
</dbReference>
<name>A0AB36TDC5_ACETH</name>
<accession>A0AB36TDC5</accession>
<dbReference type="Proteomes" id="UP000223596">
    <property type="component" value="Unassembled WGS sequence"/>
</dbReference>
<sequence>MRIAGTYAIYNGKEYSLISNFNADGTEEFELVSFESEDVNNGFIKDEKGIYRKRITLEELETAYNFYIWCKYKGYDFQVLAHSEEDDIYDIVHVTLPDQKPIPVEELGFTFKKPGVYMKKVKGEELDSVYKVKSPILGFK</sequence>
<dbReference type="AlphaFoldDB" id="A0AB36TDC5"/>
<gene>
    <name evidence="1" type="ORF">M972_11275</name>
</gene>
<evidence type="ECO:0000313" key="1">
    <source>
        <dbReference type="EMBL" id="PFH01541.1"/>
    </source>
</evidence>
<organism evidence="1 2">
    <name type="scientific">Acetivibrio thermocellus AD2</name>
    <dbReference type="NCBI Taxonomy" id="1138384"/>
    <lineage>
        <taxon>Bacteria</taxon>
        <taxon>Bacillati</taxon>
        <taxon>Bacillota</taxon>
        <taxon>Clostridia</taxon>
        <taxon>Eubacteriales</taxon>
        <taxon>Oscillospiraceae</taxon>
        <taxon>Acetivibrio</taxon>
    </lineage>
</organism>
<evidence type="ECO:0000313" key="2">
    <source>
        <dbReference type="Proteomes" id="UP000223596"/>
    </source>
</evidence>